<dbReference type="GO" id="GO:0061710">
    <property type="term" value="F:L-threonylcarbamoyladenylate synthase"/>
    <property type="evidence" value="ECO:0007669"/>
    <property type="project" value="UniProtKB-EC"/>
</dbReference>
<organism evidence="13 14">
    <name type="scientific">Kitasatospora kifunensis</name>
    <name type="common">Streptomyces kifunensis</name>
    <dbReference type="NCBI Taxonomy" id="58351"/>
    <lineage>
        <taxon>Bacteria</taxon>
        <taxon>Bacillati</taxon>
        <taxon>Actinomycetota</taxon>
        <taxon>Actinomycetes</taxon>
        <taxon>Kitasatosporales</taxon>
        <taxon>Streptomycetaceae</taxon>
        <taxon>Kitasatospora</taxon>
    </lineage>
</organism>
<evidence type="ECO:0000256" key="2">
    <source>
        <dbReference type="ARBA" id="ARBA00007663"/>
    </source>
</evidence>
<evidence type="ECO:0000256" key="8">
    <source>
        <dbReference type="ARBA" id="ARBA00022741"/>
    </source>
</evidence>
<dbReference type="Pfam" id="PF01300">
    <property type="entry name" value="Sua5_yciO_yrdC"/>
    <property type="match status" value="1"/>
</dbReference>
<dbReference type="InterPro" id="IPR050156">
    <property type="entry name" value="TC-AMP_synthase_SUA5"/>
</dbReference>
<comment type="caution">
    <text evidence="13">The sequence shown here is derived from an EMBL/GenBank/DDBJ whole genome shotgun (WGS) entry which is preliminary data.</text>
</comment>
<comment type="subcellular location">
    <subcellularLocation>
        <location evidence="1">Cytoplasm</location>
    </subcellularLocation>
</comment>
<keyword evidence="4" id="KW-0963">Cytoplasm</keyword>
<proteinExistence type="inferred from homology"/>
<keyword evidence="14" id="KW-1185">Reference proteome</keyword>
<keyword evidence="8" id="KW-0547">Nucleotide-binding</keyword>
<keyword evidence="9" id="KW-0067">ATP-binding</keyword>
<dbReference type="GO" id="GO:0000049">
    <property type="term" value="F:tRNA binding"/>
    <property type="evidence" value="ECO:0007669"/>
    <property type="project" value="TreeGrafter"/>
</dbReference>
<dbReference type="GO" id="GO:0008033">
    <property type="term" value="P:tRNA processing"/>
    <property type="evidence" value="ECO:0007669"/>
    <property type="project" value="UniProtKB-KW"/>
</dbReference>
<dbReference type="InterPro" id="IPR006070">
    <property type="entry name" value="Sua5-like_dom"/>
</dbReference>
<evidence type="ECO:0000256" key="9">
    <source>
        <dbReference type="ARBA" id="ARBA00022840"/>
    </source>
</evidence>
<protein>
    <recommendedName>
        <fullName evidence="10">L-threonylcarbamoyladenylate synthase</fullName>
        <ecNumber evidence="3">2.7.7.87</ecNumber>
    </recommendedName>
    <alternativeName>
        <fullName evidence="10">L-threonylcarbamoyladenylate synthase</fullName>
    </alternativeName>
</protein>
<dbReference type="PANTHER" id="PTHR17490:SF16">
    <property type="entry name" value="THREONYLCARBAMOYL-AMP SYNTHASE"/>
    <property type="match status" value="1"/>
</dbReference>
<dbReference type="PROSITE" id="PS51163">
    <property type="entry name" value="YRDC"/>
    <property type="match status" value="1"/>
</dbReference>
<dbReference type="RefSeq" id="WP_184934763.1">
    <property type="nucleotide sequence ID" value="NZ_JACHJV010000001.1"/>
</dbReference>
<feature type="domain" description="YrdC-like" evidence="12">
    <location>
        <begin position="6"/>
        <end position="200"/>
    </location>
</feature>
<evidence type="ECO:0000259" key="12">
    <source>
        <dbReference type="PROSITE" id="PS51163"/>
    </source>
</evidence>
<evidence type="ECO:0000256" key="4">
    <source>
        <dbReference type="ARBA" id="ARBA00022490"/>
    </source>
</evidence>
<comment type="similarity">
    <text evidence="2">Belongs to the SUA5 family.</text>
</comment>
<dbReference type="GO" id="GO:0003725">
    <property type="term" value="F:double-stranded RNA binding"/>
    <property type="evidence" value="ECO:0007669"/>
    <property type="project" value="InterPro"/>
</dbReference>
<keyword evidence="5" id="KW-0808">Transferase</keyword>
<evidence type="ECO:0000256" key="6">
    <source>
        <dbReference type="ARBA" id="ARBA00022694"/>
    </source>
</evidence>
<evidence type="ECO:0000256" key="5">
    <source>
        <dbReference type="ARBA" id="ARBA00022679"/>
    </source>
</evidence>
<evidence type="ECO:0000313" key="13">
    <source>
        <dbReference type="EMBL" id="MBB4922621.1"/>
    </source>
</evidence>
<dbReference type="GO" id="GO:0006450">
    <property type="term" value="P:regulation of translational fidelity"/>
    <property type="evidence" value="ECO:0007669"/>
    <property type="project" value="TreeGrafter"/>
</dbReference>
<keyword evidence="6" id="KW-0819">tRNA processing</keyword>
<keyword evidence="7" id="KW-0548">Nucleotidyltransferase</keyword>
<gene>
    <name evidence="13" type="ORF">FHR34_001614</name>
</gene>
<dbReference type="Proteomes" id="UP000540506">
    <property type="component" value="Unassembled WGS sequence"/>
</dbReference>
<evidence type="ECO:0000256" key="11">
    <source>
        <dbReference type="ARBA" id="ARBA00048366"/>
    </source>
</evidence>
<accession>A0A7W7VTS3</accession>
<sequence length="215" mass="22504">MQQIPPDQLDRAASALEAGELVIVPTSRWYMICADATNAPACRSIFEGKRRPTAKSLVLVTPSLADCEQRFVISDEAHRLAGAFWPGDLALLLPWRDPDEGARHSAVGAPALVTNSPGPLGSLASLTRTPIAATTVNISGDAGIDARGPAISPEEVADFLSLTGVKATVILDGGVCPAVNHLTIVDCSTTDARLVRAGLVHERAVEAVLGREILA</sequence>
<dbReference type="PANTHER" id="PTHR17490">
    <property type="entry name" value="SUA5"/>
    <property type="match status" value="1"/>
</dbReference>
<evidence type="ECO:0000313" key="14">
    <source>
        <dbReference type="Proteomes" id="UP000540506"/>
    </source>
</evidence>
<name>A0A7W7VTS3_KITKI</name>
<dbReference type="GO" id="GO:0005737">
    <property type="term" value="C:cytoplasm"/>
    <property type="evidence" value="ECO:0007669"/>
    <property type="project" value="UniProtKB-SubCell"/>
</dbReference>
<evidence type="ECO:0000256" key="10">
    <source>
        <dbReference type="ARBA" id="ARBA00029774"/>
    </source>
</evidence>
<evidence type="ECO:0000256" key="7">
    <source>
        <dbReference type="ARBA" id="ARBA00022695"/>
    </source>
</evidence>
<dbReference type="InterPro" id="IPR017945">
    <property type="entry name" value="DHBP_synth_RibB-like_a/b_dom"/>
</dbReference>
<dbReference type="EMBL" id="JACHJV010000001">
    <property type="protein sequence ID" value="MBB4922621.1"/>
    <property type="molecule type" value="Genomic_DNA"/>
</dbReference>
<dbReference type="AlphaFoldDB" id="A0A7W7VTS3"/>
<evidence type="ECO:0000256" key="3">
    <source>
        <dbReference type="ARBA" id="ARBA00012584"/>
    </source>
</evidence>
<dbReference type="EC" id="2.7.7.87" evidence="3"/>
<evidence type="ECO:0000256" key="1">
    <source>
        <dbReference type="ARBA" id="ARBA00004496"/>
    </source>
</evidence>
<dbReference type="SUPFAM" id="SSF55821">
    <property type="entry name" value="YrdC/RibB"/>
    <property type="match status" value="1"/>
</dbReference>
<dbReference type="Gene3D" id="3.90.870.10">
    <property type="entry name" value="DHBP synthase"/>
    <property type="match status" value="1"/>
</dbReference>
<dbReference type="GO" id="GO:0005524">
    <property type="term" value="F:ATP binding"/>
    <property type="evidence" value="ECO:0007669"/>
    <property type="project" value="UniProtKB-KW"/>
</dbReference>
<reference evidence="13 14" key="1">
    <citation type="submission" date="2020-08" db="EMBL/GenBank/DDBJ databases">
        <title>Sequencing the genomes of 1000 actinobacteria strains.</title>
        <authorList>
            <person name="Klenk H.-P."/>
        </authorList>
    </citation>
    <scope>NUCLEOTIDE SEQUENCE [LARGE SCALE GENOMIC DNA]</scope>
    <source>
        <strain evidence="13 14">DSM 41654</strain>
    </source>
</reference>
<comment type="catalytic activity">
    <reaction evidence="11">
        <text>L-threonine + hydrogencarbonate + ATP = L-threonylcarbamoyladenylate + diphosphate + H2O</text>
        <dbReference type="Rhea" id="RHEA:36407"/>
        <dbReference type="ChEBI" id="CHEBI:15377"/>
        <dbReference type="ChEBI" id="CHEBI:17544"/>
        <dbReference type="ChEBI" id="CHEBI:30616"/>
        <dbReference type="ChEBI" id="CHEBI:33019"/>
        <dbReference type="ChEBI" id="CHEBI:57926"/>
        <dbReference type="ChEBI" id="CHEBI:73682"/>
        <dbReference type="EC" id="2.7.7.87"/>
    </reaction>
</comment>